<accession>A0ABY0IGF6</accession>
<gene>
    <name evidence="1" type="ORF">DAY19_10040</name>
</gene>
<evidence type="ECO:0000313" key="2">
    <source>
        <dbReference type="Proteomes" id="UP000443582"/>
    </source>
</evidence>
<evidence type="ECO:0000313" key="1">
    <source>
        <dbReference type="EMBL" id="RZF22013.1"/>
    </source>
</evidence>
<reference evidence="2" key="1">
    <citation type="journal article" date="2019" name="Int. J. Syst. Evol. Microbiol.">
        <title>Halobacteriovorax valvorus sp. nov., a novel prokaryotic predator isolated from coastal seawater of China.</title>
        <authorList>
            <person name="Chen M.-X."/>
        </authorList>
    </citation>
    <scope>NUCLEOTIDE SEQUENCE [LARGE SCALE GENOMIC DNA]</scope>
    <source>
        <strain evidence="2">BL9</strain>
    </source>
</reference>
<proteinExistence type="predicted"/>
<dbReference type="RefSeq" id="WP_115361987.1">
    <property type="nucleotide sequence ID" value="NZ_QDKL01000002.1"/>
</dbReference>
<organism evidence="1 2">
    <name type="scientific">Halobacteriovorax vibrionivorans</name>
    <dbReference type="NCBI Taxonomy" id="2152716"/>
    <lineage>
        <taxon>Bacteria</taxon>
        <taxon>Pseudomonadati</taxon>
        <taxon>Bdellovibrionota</taxon>
        <taxon>Bacteriovoracia</taxon>
        <taxon>Bacteriovoracales</taxon>
        <taxon>Halobacteriovoraceae</taxon>
        <taxon>Halobacteriovorax</taxon>
    </lineage>
</organism>
<protein>
    <submittedName>
        <fullName evidence="1">Uncharacterized protein</fullName>
    </submittedName>
</protein>
<comment type="caution">
    <text evidence="1">The sequence shown here is derived from an EMBL/GenBank/DDBJ whole genome shotgun (WGS) entry which is preliminary data.</text>
</comment>
<name>A0ABY0IGF6_9BACT</name>
<sequence>MRFLGLFFILITLSTQAFNLPVVGIGRSGKKHEAYEAMISWCDKNKGQMDGYICRRVSSEAHCSYNTYVCSGICIVGEEALTEEALRDFQF</sequence>
<dbReference type="Proteomes" id="UP000443582">
    <property type="component" value="Unassembled WGS sequence"/>
</dbReference>
<dbReference type="EMBL" id="QDKL01000002">
    <property type="protein sequence ID" value="RZF22013.1"/>
    <property type="molecule type" value="Genomic_DNA"/>
</dbReference>
<keyword evidence="2" id="KW-1185">Reference proteome</keyword>